<evidence type="ECO:0000256" key="7">
    <source>
        <dbReference type="ARBA" id="ARBA00048539"/>
    </source>
</evidence>
<dbReference type="PANTHER" id="PTHR43033">
    <property type="entry name" value="TRNA(ILE)-LYSIDINE SYNTHASE-RELATED"/>
    <property type="match status" value="1"/>
</dbReference>
<dbReference type="InterPro" id="IPR012094">
    <property type="entry name" value="tRNA_Ile_lys_synt"/>
</dbReference>
<keyword evidence="5 8" id="KW-0547">Nucleotide-binding</keyword>
<evidence type="ECO:0000256" key="3">
    <source>
        <dbReference type="ARBA" id="ARBA00022598"/>
    </source>
</evidence>
<comment type="subcellular location">
    <subcellularLocation>
        <location evidence="1 8">Cytoplasm</location>
    </subcellularLocation>
</comment>
<dbReference type="NCBIfam" id="TIGR02433">
    <property type="entry name" value="lysidine_TilS_C"/>
    <property type="match status" value="1"/>
</dbReference>
<dbReference type="EMBL" id="PRLB01000005">
    <property type="protein sequence ID" value="RAW54243.1"/>
    <property type="molecule type" value="Genomic_DNA"/>
</dbReference>
<dbReference type="Proteomes" id="UP000251144">
    <property type="component" value="Unassembled WGS sequence"/>
</dbReference>
<dbReference type="SMART" id="SM00977">
    <property type="entry name" value="TilS_C"/>
    <property type="match status" value="1"/>
</dbReference>
<feature type="binding site" evidence="8">
    <location>
        <begin position="31"/>
        <end position="36"/>
    </location>
    <ligand>
        <name>ATP</name>
        <dbReference type="ChEBI" id="CHEBI:30616"/>
    </ligand>
</feature>
<dbReference type="GO" id="GO:0005737">
    <property type="term" value="C:cytoplasm"/>
    <property type="evidence" value="ECO:0007669"/>
    <property type="project" value="UniProtKB-SubCell"/>
</dbReference>
<dbReference type="RefSeq" id="WP_158400937.1">
    <property type="nucleotide sequence ID" value="NZ_PRLB01000005.1"/>
</dbReference>
<dbReference type="InterPro" id="IPR012796">
    <property type="entry name" value="Lysidine-tRNA-synth_C"/>
</dbReference>
<dbReference type="InterPro" id="IPR011063">
    <property type="entry name" value="TilS/TtcA_N"/>
</dbReference>
<dbReference type="SUPFAM" id="SSF52402">
    <property type="entry name" value="Adenine nucleotide alpha hydrolases-like"/>
    <property type="match status" value="1"/>
</dbReference>
<dbReference type="InterPro" id="IPR014729">
    <property type="entry name" value="Rossmann-like_a/b/a_fold"/>
</dbReference>
<comment type="caution">
    <text evidence="10">The sequence shown here is derived from an EMBL/GenBank/DDBJ whole genome shotgun (WGS) entry which is preliminary data.</text>
</comment>
<sequence length="488" mass="53172">MNYEEILQTVRGFCAREKLLDGKKHLALAVSGGADSMALLCLIRPLAGEKGIALTVCHVNHGLRGETADRDEAFVREVCARLGLPLRVFHAAELEAEAGKPRAGEDWARRLRYACFERVLADGIDAVATAHTGSDQAETLLFRLARGTGLHGAAGIRPSRPGYLRPLLCLTRADTEAVCRACGERWVTDETNDADDYARNRLRHGALPALCGVNSAAERNLARFCEKAAKADEYFARQADALLASARAADAKSLPGGAGYALRSGQPVWMSEPLRQADPLILDMALHSLVGPVRDAEEKYIRLLADLVEKGSGAVQLTDAVRFCARDGVLWREEAGKNTRRQGEKADGPKFEVSLPEGGDYPLPGGRKLHIRVVSACFEEKTQGVHKKDLKNQADYAKINSICPVLRLRCRQTGDRFRPAGRGVDRELRKWMNEAGIPPRERDTLPLLAAGRQVLWVCGEGFADGLAPGPNTGQLLQVELENFGGIES</sequence>
<dbReference type="CDD" id="cd01992">
    <property type="entry name" value="TilS_N"/>
    <property type="match status" value="1"/>
</dbReference>
<comment type="domain">
    <text evidence="8">The N-terminal region contains the highly conserved SGGXDS motif, predicted to be a P-loop motif involved in ATP binding.</text>
</comment>
<reference evidence="10 11" key="1">
    <citation type="submission" date="2018-02" db="EMBL/GenBank/DDBJ databases">
        <title>Complete genome sequencing of Faecalibacterium prausnitzii strains isolated from the human gut.</title>
        <authorList>
            <person name="Fitzgerald B.C."/>
            <person name="Shkoporov A.N."/>
            <person name="Ross P.R."/>
            <person name="Hill C."/>
        </authorList>
    </citation>
    <scope>NUCLEOTIDE SEQUENCE [LARGE SCALE GENOMIC DNA]</scope>
    <source>
        <strain evidence="10 11">APC942/32-1</strain>
    </source>
</reference>
<dbReference type="Pfam" id="PF01171">
    <property type="entry name" value="ATP_bind_3"/>
    <property type="match status" value="1"/>
</dbReference>
<dbReference type="Pfam" id="PF11734">
    <property type="entry name" value="TilS_C"/>
    <property type="match status" value="1"/>
</dbReference>
<accession>A0A329TZ16</accession>
<keyword evidence="6 8" id="KW-0067">ATP-binding</keyword>
<dbReference type="AlphaFoldDB" id="A0A329TZ16"/>
<dbReference type="Gene3D" id="3.40.50.620">
    <property type="entry name" value="HUPs"/>
    <property type="match status" value="1"/>
</dbReference>
<dbReference type="OrthoDB" id="9807403at2"/>
<keyword evidence="3 8" id="KW-0436">Ligase</keyword>
<evidence type="ECO:0000256" key="5">
    <source>
        <dbReference type="ARBA" id="ARBA00022741"/>
    </source>
</evidence>
<evidence type="ECO:0000313" key="10">
    <source>
        <dbReference type="EMBL" id="RAW54243.1"/>
    </source>
</evidence>
<evidence type="ECO:0000256" key="2">
    <source>
        <dbReference type="ARBA" id="ARBA00022490"/>
    </source>
</evidence>
<evidence type="ECO:0000256" key="1">
    <source>
        <dbReference type="ARBA" id="ARBA00004496"/>
    </source>
</evidence>
<keyword evidence="4 8" id="KW-0819">tRNA processing</keyword>
<dbReference type="GO" id="GO:0006400">
    <property type="term" value="P:tRNA modification"/>
    <property type="evidence" value="ECO:0007669"/>
    <property type="project" value="UniProtKB-UniRule"/>
</dbReference>
<dbReference type="PANTHER" id="PTHR43033:SF1">
    <property type="entry name" value="TRNA(ILE)-LYSIDINE SYNTHASE-RELATED"/>
    <property type="match status" value="1"/>
</dbReference>
<protein>
    <recommendedName>
        <fullName evidence="8">tRNA(Ile)-lysidine synthase</fullName>
        <ecNumber evidence="8">6.3.4.19</ecNumber>
    </recommendedName>
    <alternativeName>
        <fullName evidence="8">tRNA(Ile)-2-lysyl-cytidine synthase</fullName>
    </alternativeName>
    <alternativeName>
        <fullName evidence="8">tRNA(Ile)-lysidine synthetase</fullName>
    </alternativeName>
</protein>
<dbReference type="NCBIfam" id="TIGR02432">
    <property type="entry name" value="lysidine_TilS_N"/>
    <property type="match status" value="1"/>
</dbReference>
<dbReference type="InterPro" id="IPR012795">
    <property type="entry name" value="tRNA_Ile_lys_synt_N"/>
</dbReference>
<dbReference type="GO" id="GO:0032267">
    <property type="term" value="F:tRNA(Ile)-lysidine synthase activity"/>
    <property type="evidence" value="ECO:0007669"/>
    <property type="project" value="UniProtKB-EC"/>
</dbReference>
<dbReference type="EC" id="6.3.4.19" evidence="8"/>
<comment type="function">
    <text evidence="8">Ligates lysine onto the cytidine present at position 34 of the AUA codon-specific tRNA(Ile) that contains the anticodon CAU, in an ATP-dependent manner. Cytidine is converted to lysidine, thus changing the amino acid specificity of the tRNA from methionine to isoleucine.</text>
</comment>
<proteinExistence type="inferred from homology"/>
<evidence type="ECO:0000256" key="8">
    <source>
        <dbReference type="HAMAP-Rule" id="MF_01161"/>
    </source>
</evidence>
<dbReference type="GO" id="GO:0005524">
    <property type="term" value="F:ATP binding"/>
    <property type="evidence" value="ECO:0007669"/>
    <property type="project" value="UniProtKB-UniRule"/>
</dbReference>
<dbReference type="SUPFAM" id="SSF56037">
    <property type="entry name" value="PheT/TilS domain"/>
    <property type="match status" value="1"/>
</dbReference>
<evidence type="ECO:0000256" key="6">
    <source>
        <dbReference type="ARBA" id="ARBA00022840"/>
    </source>
</evidence>
<comment type="catalytic activity">
    <reaction evidence="7 8">
        <text>cytidine(34) in tRNA(Ile2) + L-lysine + ATP = lysidine(34) in tRNA(Ile2) + AMP + diphosphate + H(+)</text>
        <dbReference type="Rhea" id="RHEA:43744"/>
        <dbReference type="Rhea" id="RHEA-COMP:10625"/>
        <dbReference type="Rhea" id="RHEA-COMP:10670"/>
        <dbReference type="ChEBI" id="CHEBI:15378"/>
        <dbReference type="ChEBI" id="CHEBI:30616"/>
        <dbReference type="ChEBI" id="CHEBI:32551"/>
        <dbReference type="ChEBI" id="CHEBI:33019"/>
        <dbReference type="ChEBI" id="CHEBI:82748"/>
        <dbReference type="ChEBI" id="CHEBI:83665"/>
        <dbReference type="ChEBI" id="CHEBI:456215"/>
        <dbReference type="EC" id="6.3.4.19"/>
    </reaction>
</comment>
<comment type="similarity">
    <text evidence="8">Belongs to the tRNA(Ile)-lysidine synthase family.</text>
</comment>
<name>A0A329TZ16_9FIRM</name>
<dbReference type="HAMAP" id="MF_01161">
    <property type="entry name" value="tRNA_Ile_lys_synt"/>
    <property type="match status" value="1"/>
</dbReference>
<feature type="domain" description="Lysidine-tRNA(Ile) synthetase C-terminal" evidence="9">
    <location>
        <begin position="406"/>
        <end position="478"/>
    </location>
</feature>
<keyword evidence="2 8" id="KW-0963">Cytoplasm</keyword>
<organism evidence="10 11">
    <name type="scientific">Faecalibacterium prausnitzii</name>
    <dbReference type="NCBI Taxonomy" id="853"/>
    <lineage>
        <taxon>Bacteria</taxon>
        <taxon>Bacillati</taxon>
        <taxon>Bacillota</taxon>
        <taxon>Clostridia</taxon>
        <taxon>Eubacteriales</taxon>
        <taxon>Oscillospiraceae</taxon>
        <taxon>Faecalibacterium</taxon>
    </lineage>
</organism>
<evidence type="ECO:0000313" key="11">
    <source>
        <dbReference type="Proteomes" id="UP000251144"/>
    </source>
</evidence>
<evidence type="ECO:0000259" key="9">
    <source>
        <dbReference type="SMART" id="SM00977"/>
    </source>
</evidence>
<gene>
    <name evidence="8 10" type="primary">tilS</name>
    <name evidence="10" type="ORF">C4N26_07260</name>
</gene>
<evidence type="ECO:0000256" key="4">
    <source>
        <dbReference type="ARBA" id="ARBA00022694"/>
    </source>
</evidence>